<gene>
    <name evidence="1" type="ORF">HPU229334_02795</name>
</gene>
<sequence>MEKQEFLEIYCKNGGIITPLESYLKKDDKTQSILLFGGFIQEFLEKIPHLKNQNNVFLLSPLNFNPAPNIRQFLYEVGCEEVVLALLAEFLLKQDDIQEKQWIKDLDVGYLASEVNFSEEEIMAISQSFVESTKGVLIIGKDIYGHKRASNIAKILGLLTKNPKIEIVFLDEVWVQAVEQIEEIAKLGEIDNFDGLVAYVHFDEGLEYPILQASRQFALVGKIANGDTIEIEFADQKIKANFCEQQEIKGMVGILWLSKQEDIGFCYQKIRVNRIS</sequence>
<dbReference type="EMBL" id="JNOC01000016">
    <property type="protein sequence ID" value="KPH56338.1"/>
    <property type="molecule type" value="Genomic_DNA"/>
</dbReference>
<proteinExistence type="predicted"/>
<dbReference type="RefSeq" id="WP_054197666.1">
    <property type="nucleotide sequence ID" value="NZ_JNOC01000016.1"/>
</dbReference>
<dbReference type="STRING" id="35818.HPU229336_07795"/>
<evidence type="ECO:0008006" key="3">
    <source>
        <dbReference type="Google" id="ProtNLM"/>
    </source>
</evidence>
<organism evidence="1 2">
    <name type="scientific">Helicobacter pullorum</name>
    <dbReference type="NCBI Taxonomy" id="35818"/>
    <lineage>
        <taxon>Bacteria</taxon>
        <taxon>Pseudomonadati</taxon>
        <taxon>Campylobacterota</taxon>
        <taxon>Epsilonproteobacteria</taxon>
        <taxon>Campylobacterales</taxon>
        <taxon>Helicobacteraceae</taxon>
        <taxon>Helicobacter</taxon>
    </lineage>
</organism>
<evidence type="ECO:0000313" key="1">
    <source>
        <dbReference type="EMBL" id="KPH56338.1"/>
    </source>
</evidence>
<evidence type="ECO:0000313" key="2">
    <source>
        <dbReference type="Proteomes" id="UP000037997"/>
    </source>
</evidence>
<name>A0A0N0LTT8_9HELI</name>
<dbReference type="Proteomes" id="UP000037997">
    <property type="component" value="Unassembled WGS sequence"/>
</dbReference>
<dbReference type="AlphaFoldDB" id="A0A0N0LTT8"/>
<accession>A0A0N0LTT8</accession>
<dbReference type="PATRIC" id="fig|35818.11.peg.549"/>
<reference evidence="1 2" key="1">
    <citation type="submission" date="2014-06" db="EMBL/GenBank/DDBJ databases">
        <title>Helicobacter pullorum isolates in fresh chicken meat - phenotypic and genotypic features.</title>
        <authorList>
            <person name="Borges V."/>
            <person name="Santos A."/>
            <person name="Correia C.B."/>
            <person name="Saraiva M."/>
            <person name="Menard A."/>
            <person name="Vieira L."/>
            <person name="Sampaio D.A."/>
            <person name="Gomes J.P."/>
            <person name="Oleastro M."/>
        </authorList>
    </citation>
    <scope>NUCLEOTIDE SEQUENCE [LARGE SCALE GENOMIC DNA]</scope>
    <source>
        <strain evidence="1 2">229334/12</strain>
    </source>
</reference>
<protein>
    <recommendedName>
        <fullName evidence="3">NADH dehydrogenase subunit F</fullName>
    </recommendedName>
</protein>
<comment type="caution">
    <text evidence="1">The sequence shown here is derived from an EMBL/GenBank/DDBJ whole genome shotgun (WGS) entry which is preliminary data.</text>
</comment>